<feature type="binding site" evidence="8">
    <location>
        <position position="251"/>
    </location>
    <ligand>
        <name>Mg(2+)</name>
        <dbReference type="ChEBI" id="CHEBI:18420"/>
    </ligand>
</feature>
<feature type="region of interest" description="Disordered" evidence="9">
    <location>
        <begin position="445"/>
        <end position="465"/>
    </location>
</feature>
<dbReference type="EC" id="2.7.7.108" evidence="8"/>
<proteinExistence type="inferred from homology"/>
<name>A0A432YBQ8_9GAMM</name>
<comment type="catalytic activity">
    <reaction evidence="8">
        <text>L-seryl-[protein] + ATP = 3-O-(5'-adenylyl)-L-seryl-[protein] + diphosphate</text>
        <dbReference type="Rhea" id="RHEA:58120"/>
        <dbReference type="Rhea" id="RHEA-COMP:9863"/>
        <dbReference type="Rhea" id="RHEA-COMP:15073"/>
        <dbReference type="ChEBI" id="CHEBI:29999"/>
        <dbReference type="ChEBI" id="CHEBI:30616"/>
        <dbReference type="ChEBI" id="CHEBI:33019"/>
        <dbReference type="ChEBI" id="CHEBI:142516"/>
        <dbReference type="EC" id="2.7.7.108"/>
    </reaction>
</comment>
<dbReference type="GO" id="GO:0030145">
    <property type="term" value="F:manganese ion binding"/>
    <property type="evidence" value="ECO:0007669"/>
    <property type="project" value="UniProtKB-UniRule"/>
</dbReference>
<evidence type="ECO:0000256" key="7">
    <source>
        <dbReference type="ARBA" id="ARBA00022842"/>
    </source>
</evidence>
<feature type="binding site" evidence="8">
    <location>
        <position position="242"/>
    </location>
    <ligand>
        <name>Mg(2+)</name>
        <dbReference type="ChEBI" id="CHEBI:18420"/>
    </ligand>
</feature>
<feature type="binding site" evidence="8">
    <location>
        <position position="104"/>
    </location>
    <ligand>
        <name>ATP</name>
        <dbReference type="ChEBI" id="CHEBI:30616"/>
    </ligand>
</feature>
<feature type="binding site" evidence="8">
    <location>
        <position position="174"/>
    </location>
    <ligand>
        <name>ATP</name>
        <dbReference type="ChEBI" id="CHEBI:30616"/>
    </ligand>
</feature>
<feature type="binding site" evidence="8">
    <location>
        <position position="84"/>
    </location>
    <ligand>
        <name>ATP</name>
        <dbReference type="ChEBI" id="CHEBI:30616"/>
    </ligand>
</feature>
<feature type="binding site" evidence="8">
    <location>
        <position position="167"/>
    </location>
    <ligand>
        <name>ATP</name>
        <dbReference type="ChEBI" id="CHEBI:30616"/>
    </ligand>
</feature>
<feature type="active site" description="Proton acceptor" evidence="8">
    <location>
        <position position="241"/>
    </location>
</feature>
<dbReference type="EMBL" id="PIPV01000001">
    <property type="protein sequence ID" value="RUO58430.1"/>
    <property type="molecule type" value="Genomic_DNA"/>
</dbReference>
<dbReference type="OrthoDB" id="9776281at2"/>
<evidence type="ECO:0000256" key="1">
    <source>
        <dbReference type="ARBA" id="ARBA00009747"/>
    </source>
</evidence>
<evidence type="ECO:0000256" key="3">
    <source>
        <dbReference type="ARBA" id="ARBA00022695"/>
    </source>
</evidence>
<dbReference type="RefSeq" id="WP_110572727.1">
    <property type="nucleotide sequence ID" value="NZ_PIPV01000001.1"/>
</dbReference>
<comment type="catalytic activity">
    <reaction evidence="8">
        <text>L-histidyl-[protein] + UTP = N(tele)-(5'-uridylyl)-L-histidyl-[protein] + diphosphate</text>
        <dbReference type="Rhea" id="RHEA:83891"/>
        <dbReference type="Rhea" id="RHEA-COMP:9745"/>
        <dbReference type="Rhea" id="RHEA-COMP:20239"/>
        <dbReference type="ChEBI" id="CHEBI:29979"/>
        <dbReference type="ChEBI" id="CHEBI:33019"/>
        <dbReference type="ChEBI" id="CHEBI:46398"/>
        <dbReference type="ChEBI" id="CHEBI:233474"/>
    </reaction>
</comment>
<dbReference type="EC" id="2.7.7.-" evidence="8"/>
<evidence type="ECO:0000313" key="11">
    <source>
        <dbReference type="Proteomes" id="UP000287330"/>
    </source>
</evidence>
<evidence type="ECO:0000256" key="2">
    <source>
        <dbReference type="ARBA" id="ARBA00022679"/>
    </source>
</evidence>
<keyword evidence="5 8" id="KW-0547">Nucleotide-binding</keyword>
<keyword evidence="7 8" id="KW-0460">Magnesium</keyword>
<evidence type="ECO:0000256" key="4">
    <source>
        <dbReference type="ARBA" id="ARBA00022723"/>
    </source>
</evidence>
<keyword evidence="8" id="KW-0464">Manganese</keyword>
<dbReference type="AlphaFoldDB" id="A0A432YBQ8"/>
<feature type="binding site" evidence="8">
    <location>
        <position position="117"/>
    </location>
    <ligand>
        <name>ATP</name>
        <dbReference type="ChEBI" id="CHEBI:30616"/>
    </ligand>
</feature>
<comment type="catalytic activity">
    <reaction evidence="8">
        <text>L-tyrosyl-[protein] + ATP = O-(5'-adenylyl)-L-tyrosyl-[protein] + diphosphate</text>
        <dbReference type="Rhea" id="RHEA:54288"/>
        <dbReference type="Rhea" id="RHEA-COMP:10136"/>
        <dbReference type="Rhea" id="RHEA-COMP:13846"/>
        <dbReference type="ChEBI" id="CHEBI:30616"/>
        <dbReference type="ChEBI" id="CHEBI:33019"/>
        <dbReference type="ChEBI" id="CHEBI:46858"/>
        <dbReference type="ChEBI" id="CHEBI:83624"/>
        <dbReference type="EC" id="2.7.7.108"/>
    </reaction>
</comment>
<evidence type="ECO:0000256" key="6">
    <source>
        <dbReference type="ARBA" id="ARBA00022840"/>
    </source>
</evidence>
<comment type="catalytic activity">
    <reaction evidence="8">
        <text>L-threonyl-[protein] + ATP = 3-O-(5'-adenylyl)-L-threonyl-[protein] + diphosphate</text>
        <dbReference type="Rhea" id="RHEA:54292"/>
        <dbReference type="Rhea" id="RHEA-COMP:11060"/>
        <dbReference type="Rhea" id="RHEA-COMP:13847"/>
        <dbReference type="ChEBI" id="CHEBI:30013"/>
        <dbReference type="ChEBI" id="CHEBI:30616"/>
        <dbReference type="ChEBI" id="CHEBI:33019"/>
        <dbReference type="ChEBI" id="CHEBI:138113"/>
        <dbReference type="EC" id="2.7.7.108"/>
    </reaction>
</comment>
<keyword evidence="11" id="KW-1185">Reference proteome</keyword>
<dbReference type="Pfam" id="PF02696">
    <property type="entry name" value="SelO"/>
    <property type="match status" value="1"/>
</dbReference>
<dbReference type="HAMAP" id="MF_00692">
    <property type="entry name" value="SelO"/>
    <property type="match status" value="1"/>
</dbReference>
<protein>
    <recommendedName>
        <fullName evidence="8">Protein nucleotidyltransferase YdiU</fullName>
        <ecNumber evidence="8">2.7.7.-</ecNumber>
    </recommendedName>
    <alternativeName>
        <fullName evidence="8">Protein adenylyltransferase YdiU</fullName>
        <ecNumber evidence="8">2.7.7.108</ecNumber>
    </alternativeName>
    <alternativeName>
        <fullName evidence="8">Protein uridylyltransferase YdiU</fullName>
        <ecNumber evidence="8">2.7.7.-</ecNumber>
    </alternativeName>
</protein>
<comment type="similarity">
    <text evidence="1 8">Belongs to the SELO family.</text>
</comment>
<sequence>MSLVLTQAYATDFPSLVRAHTVEPLAGARLSLFNQPLAHQLGVAEEDVGQLREWCLGNPPVHGHAQKYVGHQFGVFNPDLGDGRGVLLGELTDQQGQSWDLHLKGAGATAFSRGGDGRAVLRSSLREYIASEAFQHWGIPTTRALALVSSQHGVQRERLEPGAMLTRVAKTHVRFGHFEYCYSKRLVNEQQQLWQHVMQRCWPHLADAEPIEQFRAVVKATAEMIADWQAFGFIHGVMNTDNMSICGETFDFGPYTVFDRFNPQQIFNHTDHRGRYGFLRQPSVGLWNLQRLSQALSLILPADVLAPVVTEYEDYLQQRYLKRMSARLGLIQGDEQTAFALIGEWMGLMQRFEWDFQDSFIMLQDINSGARAMPDEPLFKAWFDRYLTYNQQQPQQASMQQTNPRISLRNHHLAEVIGHAEQGDWEPARSYLAALTGKAVSDESFKHWQQPPNDNQQVTSLSCSS</sequence>
<keyword evidence="2 8" id="KW-0808">Transferase</keyword>
<gene>
    <name evidence="8" type="primary">ydiU</name>
    <name evidence="8" type="synonym">selO</name>
    <name evidence="10" type="ORF">CWE25_02235</name>
</gene>
<feature type="binding site" evidence="8">
    <location>
        <position position="251"/>
    </location>
    <ligand>
        <name>ATP</name>
        <dbReference type="ChEBI" id="CHEBI:30616"/>
    </ligand>
</feature>
<dbReference type="GO" id="GO:0000287">
    <property type="term" value="F:magnesium ion binding"/>
    <property type="evidence" value="ECO:0007669"/>
    <property type="project" value="UniProtKB-UniRule"/>
</dbReference>
<keyword evidence="4 8" id="KW-0479">Metal-binding</keyword>
<dbReference type="PANTHER" id="PTHR32057:SF14">
    <property type="entry name" value="PROTEIN ADENYLYLTRANSFERASE SELO, MITOCHONDRIAL"/>
    <property type="match status" value="1"/>
</dbReference>
<dbReference type="GO" id="GO:0005524">
    <property type="term" value="F:ATP binding"/>
    <property type="evidence" value="ECO:0007669"/>
    <property type="project" value="UniProtKB-UniRule"/>
</dbReference>
<comment type="catalytic activity">
    <reaction evidence="8">
        <text>L-seryl-[protein] + UTP = O-(5'-uridylyl)-L-seryl-[protein] + diphosphate</text>
        <dbReference type="Rhea" id="RHEA:64604"/>
        <dbReference type="Rhea" id="RHEA-COMP:9863"/>
        <dbReference type="Rhea" id="RHEA-COMP:16635"/>
        <dbReference type="ChEBI" id="CHEBI:29999"/>
        <dbReference type="ChEBI" id="CHEBI:33019"/>
        <dbReference type="ChEBI" id="CHEBI:46398"/>
        <dbReference type="ChEBI" id="CHEBI:156051"/>
    </reaction>
</comment>
<accession>A0A432YBQ8</accession>
<feature type="binding site" evidence="8">
    <location>
        <position position="116"/>
    </location>
    <ligand>
        <name>ATP</name>
        <dbReference type="ChEBI" id="CHEBI:30616"/>
    </ligand>
</feature>
<evidence type="ECO:0000256" key="8">
    <source>
        <dbReference type="HAMAP-Rule" id="MF_00692"/>
    </source>
</evidence>
<dbReference type="PANTHER" id="PTHR32057">
    <property type="entry name" value="PROTEIN ADENYLYLTRANSFERASE SELO, MITOCHONDRIAL"/>
    <property type="match status" value="1"/>
</dbReference>
<comment type="function">
    <text evidence="8">Nucleotidyltransferase involved in the post-translational modification of proteins. It can catalyze the addition of adenosine monophosphate (AMP) or uridine monophosphate (UMP) to a protein, resulting in modifications known as AMPylation and UMPylation.</text>
</comment>
<dbReference type="GO" id="GO:0070733">
    <property type="term" value="F:AMPylase activity"/>
    <property type="evidence" value="ECO:0007669"/>
    <property type="project" value="UniProtKB-EC"/>
</dbReference>
<reference evidence="11" key="1">
    <citation type="journal article" date="2018" name="Front. Microbiol.">
        <title>Genome-Based Analysis Reveals the Taxonomy and Diversity of the Family Idiomarinaceae.</title>
        <authorList>
            <person name="Liu Y."/>
            <person name="Lai Q."/>
            <person name="Shao Z."/>
        </authorList>
    </citation>
    <scope>NUCLEOTIDE SEQUENCE [LARGE SCALE GENOMIC DNA]</scope>
    <source>
        <strain evidence="11">F23</strain>
    </source>
</reference>
<evidence type="ECO:0000256" key="5">
    <source>
        <dbReference type="ARBA" id="ARBA00022741"/>
    </source>
</evidence>
<comment type="caution">
    <text evidence="10">The sequence shown here is derived from an EMBL/GenBank/DDBJ whole genome shotgun (WGS) entry which is preliminary data.</text>
</comment>
<keyword evidence="3 8" id="KW-0548">Nucleotidyltransferase</keyword>
<evidence type="ECO:0000313" key="10">
    <source>
        <dbReference type="EMBL" id="RUO58430.1"/>
    </source>
</evidence>
<comment type="cofactor">
    <cofactor evidence="8">
        <name>Mg(2+)</name>
        <dbReference type="ChEBI" id="CHEBI:18420"/>
    </cofactor>
    <cofactor evidence="8">
        <name>Mn(2+)</name>
        <dbReference type="ChEBI" id="CHEBI:29035"/>
    </cofactor>
</comment>
<organism evidence="10 11">
    <name type="scientific">Idiomarina fontislapidosi</name>
    <dbReference type="NCBI Taxonomy" id="263723"/>
    <lineage>
        <taxon>Bacteria</taxon>
        <taxon>Pseudomonadati</taxon>
        <taxon>Pseudomonadota</taxon>
        <taxon>Gammaproteobacteria</taxon>
        <taxon>Alteromonadales</taxon>
        <taxon>Idiomarinaceae</taxon>
        <taxon>Idiomarina</taxon>
    </lineage>
</organism>
<keyword evidence="6 8" id="KW-0067">ATP-binding</keyword>
<comment type="catalytic activity">
    <reaction evidence="8">
        <text>L-tyrosyl-[protein] + UTP = O-(5'-uridylyl)-L-tyrosyl-[protein] + diphosphate</text>
        <dbReference type="Rhea" id="RHEA:83887"/>
        <dbReference type="Rhea" id="RHEA-COMP:10136"/>
        <dbReference type="Rhea" id="RHEA-COMP:20238"/>
        <dbReference type="ChEBI" id="CHEBI:33019"/>
        <dbReference type="ChEBI" id="CHEBI:46398"/>
        <dbReference type="ChEBI" id="CHEBI:46858"/>
        <dbReference type="ChEBI" id="CHEBI:90602"/>
    </reaction>
</comment>
<feature type="compositionally biased region" description="Polar residues" evidence="9">
    <location>
        <begin position="450"/>
        <end position="465"/>
    </location>
</feature>
<dbReference type="Proteomes" id="UP000287330">
    <property type="component" value="Unassembled WGS sequence"/>
</dbReference>
<dbReference type="InterPro" id="IPR003846">
    <property type="entry name" value="SelO"/>
</dbReference>
<feature type="binding site" evidence="8">
    <location>
        <position position="81"/>
    </location>
    <ligand>
        <name>ATP</name>
        <dbReference type="ChEBI" id="CHEBI:30616"/>
    </ligand>
</feature>
<feature type="binding site" evidence="8">
    <location>
        <position position="83"/>
    </location>
    <ligand>
        <name>ATP</name>
        <dbReference type="ChEBI" id="CHEBI:30616"/>
    </ligand>
</feature>
<evidence type="ECO:0000256" key="9">
    <source>
        <dbReference type="SAM" id="MobiDB-lite"/>
    </source>
</evidence>
<dbReference type="NCBIfam" id="NF000658">
    <property type="entry name" value="PRK00029.1"/>
    <property type="match status" value="1"/>
</dbReference>